<dbReference type="PANTHER" id="PTHR43168:SF2">
    <property type="entry name" value="LARGE RIBOSOMAL SUBUNIT PROTEIN BL33C"/>
    <property type="match status" value="1"/>
</dbReference>
<sequence length="55" mass="6655">MAKATDVRPKITLACVECKERNYITRKNRRNDPDRIELKKFCRRDGKHTVHRETR</sequence>
<dbReference type="Pfam" id="PF00471">
    <property type="entry name" value="Ribosomal_L33"/>
    <property type="match status" value="1"/>
</dbReference>
<organism evidence="6 8">
    <name type="scientific">Micromonospora peucetia</name>
    <dbReference type="NCBI Taxonomy" id="47871"/>
    <lineage>
        <taxon>Bacteria</taxon>
        <taxon>Bacillati</taxon>
        <taxon>Actinomycetota</taxon>
        <taxon>Actinomycetes</taxon>
        <taxon>Micromonosporales</taxon>
        <taxon>Micromonosporaceae</taxon>
        <taxon>Micromonospora</taxon>
    </lineage>
</organism>
<dbReference type="GO" id="GO:0003735">
    <property type="term" value="F:structural constituent of ribosome"/>
    <property type="evidence" value="ECO:0007669"/>
    <property type="project" value="InterPro"/>
</dbReference>
<dbReference type="NCBIfam" id="NF001764">
    <property type="entry name" value="PRK00504.1"/>
    <property type="match status" value="1"/>
</dbReference>
<dbReference type="HAMAP" id="MF_00294">
    <property type="entry name" value="Ribosomal_bL33"/>
    <property type="match status" value="1"/>
</dbReference>
<evidence type="ECO:0000313" key="9">
    <source>
        <dbReference type="Proteomes" id="UP001334804"/>
    </source>
</evidence>
<dbReference type="GO" id="GO:1990904">
    <property type="term" value="C:ribonucleoprotein complex"/>
    <property type="evidence" value="ECO:0007669"/>
    <property type="project" value="UniProtKB-KW"/>
</dbReference>
<evidence type="ECO:0000256" key="5">
    <source>
        <dbReference type="HAMAP-Rule" id="MF_00294"/>
    </source>
</evidence>
<dbReference type="EMBL" id="CP109071">
    <property type="protein sequence ID" value="WSA29889.1"/>
    <property type="molecule type" value="Genomic_DNA"/>
</dbReference>
<dbReference type="InterPro" id="IPR018264">
    <property type="entry name" value="Ribosomal_bL33_CS"/>
</dbReference>
<dbReference type="RefSeq" id="WP_091627630.1">
    <property type="nucleotide sequence ID" value="NZ_CP109071.1"/>
</dbReference>
<evidence type="ECO:0000313" key="7">
    <source>
        <dbReference type="EMBL" id="WSA29889.1"/>
    </source>
</evidence>
<accession>A0A1C6V9W9</accession>
<evidence type="ECO:0000313" key="8">
    <source>
        <dbReference type="Proteomes" id="UP000199343"/>
    </source>
</evidence>
<dbReference type="Proteomes" id="UP000199343">
    <property type="component" value="Unassembled WGS sequence"/>
</dbReference>
<protein>
    <recommendedName>
        <fullName evidence="4 5">Large ribosomal subunit protein bL33</fullName>
    </recommendedName>
</protein>
<evidence type="ECO:0000256" key="4">
    <source>
        <dbReference type="ARBA" id="ARBA00035176"/>
    </source>
</evidence>
<dbReference type="GO" id="GO:0005737">
    <property type="term" value="C:cytoplasm"/>
    <property type="evidence" value="ECO:0007669"/>
    <property type="project" value="UniProtKB-ARBA"/>
</dbReference>
<dbReference type="GO" id="GO:0005840">
    <property type="term" value="C:ribosome"/>
    <property type="evidence" value="ECO:0007669"/>
    <property type="project" value="UniProtKB-KW"/>
</dbReference>
<keyword evidence="9" id="KW-1185">Reference proteome</keyword>
<evidence type="ECO:0000256" key="2">
    <source>
        <dbReference type="ARBA" id="ARBA00022980"/>
    </source>
</evidence>
<dbReference type="AlphaFoldDB" id="A0A1C6V9W9"/>
<evidence type="ECO:0000256" key="3">
    <source>
        <dbReference type="ARBA" id="ARBA00023274"/>
    </source>
</evidence>
<dbReference type="STRING" id="47871.GA0070608_2679"/>
<dbReference type="Gene3D" id="2.20.28.120">
    <property type="entry name" value="Ribosomal protein L33"/>
    <property type="match status" value="1"/>
</dbReference>
<dbReference type="NCBIfam" id="TIGR01023">
    <property type="entry name" value="rpmG_bact"/>
    <property type="match status" value="1"/>
</dbReference>
<dbReference type="InterPro" id="IPR038584">
    <property type="entry name" value="Ribosomal_bL33_sf"/>
</dbReference>
<gene>
    <name evidence="5 7" type="primary">rpmG</name>
    <name evidence="6" type="ORF">GA0070608_2679</name>
    <name evidence="7" type="ORF">OIE14_16780</name>
</gene>
<dbReference type="SUPFAM" id="SSF57829">
    <property type="entry name" value="Zn-binding ribosomal proteins"/>
    <property type="match status" value="1"/>
</dbReference>
<dbReference type="NCBIfam" id="NF001860">
    <property type="entry name" value="PRK00595.1"/>
    <property type="match status" value="1"/>
</dbReference>
<evidence type="ECO:0000313" key="6">
    <source>
        <dbReference type="EMBL" id="SCL62670.1"/>
    </source>
</evidence>
<dbReference type="GO" id="GO:0006412">
    <property type="term" value="P:translation"/>
    <property type="evidence" value="ECO:0007669"/>
    <property type="project" value="UniProtKB-UniRule"/>
</dbReference>
<dbReference type="OrthoDB" id="21586at2"/>
<dbReference type="PANTHER" id="PTHR43168">
    <property type="entry name" value="50S RIBOSOMAL PROTEIN L33, CHLOROPLASTIC"/>
    <property type="match status" value="1"/>
</dbReference>
<keyword evidence="2 5" id="KW-0689">Ribosomal protein</keyword>
<name>A0A1C6V9W9_9ACTN</name>
<keyword evidence="3 5" id="KW-0687">Ribonucleoprotein</keyword>
<dbReference type="InterPro" id="IPR011332">
    <property type="entry name" value="Ribosomal_zn-bd"/>
</dbReference>
<proteinExistence type="inferred from homology"/>
<reference evidence="7 9" key="2">
    <citation type="submission" date="2022-10" db="EMBL/GenBank/DDBJ databases">
        <title>The complete genomes of actinobacterial strains from the NBC collection.</title>
        <authorList>
            <person name="Joergensen T.S."/>
            <person name="Alvarez Arevalo M."/>
            <person name="Sterndorff E.B."/>
            <person name="Faurdal D."/>
            <person name="Vuksanovic O."/>
            <person name="Mourched A.-S."/>
            <person name="Charusanti P."/>
            <person name="Shaw S."/>
            <person name="Blin K."/>
            <person name="Weber T."/>
        </authorList>
    </citation>
    <scope>NUCLEOTIDE SEQUENCE [LARGE SCALE GENOMIC DNA]</scope>
    <source>
        <strain evidence="7 9">NBC 01809</strain>
    </source>
</reference>
<reference evidence="6 8" key="1">
    <citation type="submission" date="2016-06" db="EMBL/GenBank/DDBJ databases">
        <authorList>
            <person name="Kjaerup R.B."/>
            <person name="Dalgaard T.S."/>
            <person name="Juul-Madsen H.R."/>
        </authorList>
    </citation>
    <scope>NUCLEOTIDE SEQUENCE [LARGE SCALE GENOMIC DNA]</scope>
    <source>
        <strain evidence="6 8">DSM 43363</strain>
    </source>
</reference>
<dbReference type="Proteomes" id="UP001334804">
    <property type="component" value="Chromosome"/>
</dbReference>
<dbReference type="EMBL" id="FMIC01000002">
    <property type="protein sequence ID" value="SCL62670.1"/>
    <property type="molecule type" value="Genomic_DNA"/>
</dbReference>
<dbReference type="PROSITE" id="PS00582">
    <property type="entry name" value="RIBOSOMAL_L33"/>
    <property type="match status" value="1"/>
</dbReference>
<evidence type="ECO:0000256" key="1">
    <source>
        <dbReference type="ARBA" id="ARBA00007596"/>
    </source>
</evidence>
<comment type="similarity">
    <text evidence="1 5">Belongs to the bacterial ribosomal protein bL33 family.</text>
</comment>
<dbReference type="InterPro" id="IPR001705">
    <property type="entry name" value="Ribosomal_bL33"/>
</dbReference>